<dbReference type="PANTHER" id="PTHR30250:SF11">
    <property type="entry name" value="O-ANTIGEN TRANSPORTER-RELATED"/>
    <property type="match status" value="1"/>
</dbReference>
<feature type="transmembrane region" description="Helical" evidence="6">
    <location>
        <begin position="407"/>
        <end position="426"/>
    </location>
</feature>
<proteinExistence type="predicted"/>
<keyword evidence="8" id="KW-1185">Reference proteome</keyword>
<dbReference type="STRING" id="1121393.SAMN02745216_03896"/>
<dbReference type="RefSeq" id="WP_073477933.1">
    <property type="nucleotide sequence ID" value="NZ_FQZU01000030.1"/>
</dbReference>
<feature type="transmembrane region" description="Helical" evidence="6">
    <location>
        <begin position="197"/>
        <end position="217"/>
    </location>
</feature>
<evidence type="ECO:0000256" key="2">
    <source>
        <dbReference type="ARBA" id="ARBA00022475"/>
    </source>
</evidence>
<name>A0A1M6UG82_9BACT</name>
<evidence type="ECO:0000256" key="1">
    <source>
        <dbReference type="ARBA" id="ARBA00004651"/>
    </source>
</evidence>
<feature type="transmembrane region" description="Helical" evidence="6">
    <location>
        <begin position="438"/>
        <end position="459"/>
    </location>
</feature>
<feature type="transmembrane region" description="Helical" evidence="6">
    <location>
        <begin position="168"/>
        <end position="191"/>
    </location>
</feature>
<feature type="transmembrane region" description="Helical" evidence="6">
    <location>
        <begin position="105"/>
        <end position="131"/>
    </location>
</feature>
<reference evidence="8" key="1">
    <citation type="submission" date="2016-11" db="EMBL/GenBank/DDBJ databases">
        <authorList>
            <person name="Varghese N."/>
            <person name="Submissions S."/>
        </authorList>
    </citation>
    <scope>NUCLEOTIDE SEQUENCE [LARGE SCALE GENOMIC DNA]</scope>
    <source>
        <strain evidence="8">DSM 16219</strain>
    </source>
</reference>
<evidence type="ECO:0000256" key="4">
    <source>
        <dbReference type="ARBA" id="ARBA00022989"/>
    </source>
</evidence>
<dbReference type="Proteomes" id="UP000183994">
    <property type="component" value="Unassembled WGS sequence"/>
</dbReference>
<dbReference type="InterPro" id="IPR050833">
    <property type="entry name" value="Poly_Biosynth_Transport"/>
</dbReference>
<dbReference type="GO" id="GO:0005886">
    <property type="term" value="C:plasma membrane"/>
    <property type="evidence" value="ECO:0007669"/>
    <property type="project" value="UniProtKB-SubCell"/>
</dbReference>
<sequence length="494" mass="56775">MNFTTQFKINIYKFFPFLDKSSGNLYKNFGSYSIARQLLNLRGLFFLPIIIKSMDLKSYGYYSLGLVISAFLVWFMMLGLSTGLLRFLSGVNDEKRITQDFNMVFLAVMCTSAFLLIFCFVFGKPISFIFFQTKEKVMLSIIVILFSSFEALRNVALIYYRLFDRVNFYIMAEISLNIMSIVFMIIAIYTFGTVESLFAAQAFSSFIILIVLFIKYMKIFQFTISPFYRIKDYLKFSIPIMLPTLMLTIITRFDRYIICKYFGIEVVGIYNACYSLPRLIQSALASISFIYNPMFNRLWNQGKKNELINKMKDSVNLFSFIGFPMWVGMIVIGKPIIELLSNEKVAQSSLLVIPYVGMAYMSYIIYGFGFDILSYQRKSLQGSYFAMVGAIISLSLNIIVIPKMGLLGASLSMLAAYISMSAIALYNSRKYLILEFDWNHIFLIVLSSLLMGVIVHLMHYYISNLIFLILSGVISYIILCSFFTGIFTKFGEAK</sequence>
<keyword evidence="3 6" id="KW-0812">Transmembrane</keyword>
<comment type="subcellular location">
    <subcellularLocation>
        <location evidence="1">Cell membrane</location>
        <topology evidence="1">Multi-pass membrane protein</topology>
    </subcellularLocation>
</comment>
<feature type="transmembrane region" description="Helical" evidence="6">
    <location>
        <begin position="61"/>
        <end position="85"/>
    </location>
</feature>
<evidence type="ECO:0000256" key="3">
    <source>
        <dbReference type="ARBA" id="ARBA00022692"/>
    </source>
</evidence>
<evidence type="ECO:0000256" key="5">
    <source>
        <dbReference type="ARBA" id="ARBA00023136"/>
    </source>
</evidence>
<protein>
    <submittedName>
        <fullName evidence="7">Membrane protein involved in the export of O-antigen and teichoic acid</fullName>
    </submittedName>
</protein>
<feature type="transmembrane region" description="Helical" evidence="6">
    <location>
        <begin position="137"/>
        <end position="156"/>
    </location>
</feature>
<feature type="transmembrane region" description="Helical" evidence="6">
    <location>
        <begin position="349"/>
        <end position="370"/>
    </location>
</feature>
<accession>A0A1M6UG82</accession>
<organism evidence="7 8">
    <name type="scientific">Desulfatibacillum alkenivorans DSM 16219</name>
    <dbReference type="NCBI Taxonomy" id="1121393"/>
    <lineage>
        <taxon>Bacteria</taxon>
        <taxon>Pseudomonadati</taxon>
        <taxon>Thermodesulfobacteriota</taxon>
        <taxon>Desulfobacteria</taxon>
        <taxon>Desulfobacterales</taxon>
        <taxon>Desulfatibacillaceae</taxon>
        <taxon>Desulfatibacillum</taxon>
    </lineage>
</organism>
<dbReference type="AlphaFoldDB" id="A0A1M6UG82"/>
<evidence type="ECO:0000256" key="6">
    <source>
        <dbReference type="SAM" id="Phobius"/>
    </source>
</evidence>
<evidence type="ECO:0000313" key="8">
    <source>
        <dbReference type="Proteomes" id="UP000183994"/>
    </source>
</evidence>
<feature type="transmembrane region" description="Helical" evidence="6">
    <location>
        <begin position="315"/>
        <end position="337"/>
    </location>
</feature>
<feature type="transmembrane region" description="Helical" evidence="6">
    <location>
        <begin position="465"/>
        <end position="487"/>
    </location>
</feature>
<feature type="transmembrane region" description="Helical" evidence="6">
    <location>
        <begin position="382"/>
        <end position="401"/>
    </location>
</feature>
<keyword evidence="5 6" id="KW-0472">Membrane</keyword>
<keyword evidence="4 6" id="KW-1133">Transmembrane helix</keyword>
<dbReference type="Pfam" id="PF13440">
    <property type="entry name" value="Polysacc_synt_3"/>
    <property type="match status" value="1"/>
</dbReference>
<gene>
    <name evidence="7" type="ORF">SAMN02745216_03896</name>
</gene>
<dbReference type="PANTHER" id="PTHR30250">
    <property type="entry name" value="PST FAMILY PREDICTED COLANIC ACID TRANSPORTER"/>
    <property type="match status" value="1"/>
</dbReference>
<dbReference type="EMBL" id="FQZU01000030">
    <property type="protein sequence ID" value="SHK68153.1"/>
    <property type="molecule type" value="Genomic_DNA"/>
</dbReference>
<dbReference type="OrthoDB" id="9814608at2"/>
<keyword evidence="2" id="KW-1003">Cell membrane</keyword>
<evidence type="ECO:0000313" key="7">
    <source>
        <dbReference type="EMBL" id="SHK68153.1"/>
    </source>
</evidence>